<dbReference type="PANTHER" id="PTHR11686">
    <property type="entry name" value="GAMMA GLUTAMYL TRANSPEPTIDASE"/>
    <property type="match status" value="1"/>
</dbReference>
<evidence type="ECO:0000313" key="7">
    <source>
        <dbReference type="EMBL" id="RVE68598.1"/>
    </source>
</evidence>
<evidence type="ECO:0000256" key="4">
    <source>
        <dbReference type="PIRSR" id="PIRSR600101-1"/>
    </source>
</evidence>
<gene>
    <name evidence="7" type="ORF">OJAV_G00093070</name>
</gene>
<comment type="catalytic activity">
    <reaction evidence="6">
        <text>glutathione + H2O = L-cysteinylglycine + L-glutamate</text>
        <dbReference type="Rhea" id="RHEA:28807"/>
        <dbReference type="ChEBI" id="CHEBI:15377"/>
        <dbReference type="ChEBI" id="CHEBI:29985"/>
        <dbReference type="ChEBI" id="CHEBI:57925"/>
        <dbReference type="ChEBI" id="CHEBI:61694"/>
        <dbReference type="EC" id="3.4.19.13"/>
    </reaction>
</comment>
<evidence type="ECO:0000256" key="6">
    <source>
        <dbReference type="RuleBase" id="RU368068"/>
    </source>
</evidence>
<evidence type="ECO:0000256" key="3">
    <source>
        <dbReference type="ARBA" id="ARBA00084097"/>
    </source>
</evidence>
<dbReference type="EMBL" id="CM012445">
    <property type="protein sequence ID" value="RVE68598.1"/>
    <property type="molecule type" value="Genomic_DNA"/>
</dbReference>
<feature type="transmembrane region" description="Helical" evidence="6">
    <location>
        <begin position="6"/>
        <end position="28"/>
    </location>
</feature>
<feature type="binding site" evidence="5">
    <location>
        <begin position="404"/>
        <end position="406"/>
    </location>
    <ligand>
        <name>L-glutamate</name>
        <dbReference type="ChEBI" id="CHEBI:29985"/>
    </ligand>
</feature>
<dbReference type="InterPro" id="IPR055262">
    <property type="entry name" value="GGT_CS"/>
</dbReference>
<dbReference type="SUPFAM" id="SSF56235">
    <property type="entry name" value="N-terminal nucleophile aminohydrolases (Ntn hydrolases)"/>
    <property type="match status" value="1"/>
</dbReference>
<comment type="caution">
    <text evidence="6">Lacks conserved residue(s) required for the propagation of feature annotation.</text>
</comment>
<dbReference type="AlphaFoldDB" id="A0A3S2M606"/>
<keyword evidence="2" id="KW-0325">Glycoprotein</keyword>
<feature type="transmembrane region" description="Helical" evidence="6">
    <location>
        <begin position="72"/>
        <end position="97"/>
    </location>
</feature>
<dbReference type="GO" id="GO:0036374">
    <property type="term" value="F:glutathione hydrolase activity"/>
    <property type="evidence" value="ECO:0007669"/>
    <property type="project" value="UniProtKB-UniRule"/>
</dbReference>
<keyword evidence="3" id="KW-1199">Hemostasis impairing toxin</keyword>
<feature type="binding site" evidence="5">
    <location>
        <position position="428"/>
    </location>
    <ligand>
        <name>L-glutamate</name>
        <dbReference type="ChEBI" id="CHEBI:29985"/>
    </ligand>
</feature>
<comment type="catalytic activity">
    <reaction evidence="6">
        <text>an S-substituted glutathione + H2O = an S-substituted L-cysteinylglycine + L-glutamate</text>
        <dbReference type="Rhea" id="RHEA:59468"/>
        <dbReference type="ChEBI" id="CHEBI:15377"/>
        <dbReference type="ChEBI" id="CHEBI:29985"/>
        <dbReference type="ChEBI" id="CHEBI:90779"/>
        <dbReference type="ChEBI" id="CHEBI:143103"/>
        <dbReference type="EC" id="3.4.19.13"/>
    </reaction>
</comment>
<feature type="binding site" evidence="5">
    <location>
        <begin position="456"/>
        <end position="457"/>
    </location>
    <ligand>
        <name>L-glutamate</name>
        <dbReference type="ChEBI" id="CHEBI:29985"/>
    </ligand>
</feature>
<comment type="function">
    <text evidence="6">Cleaves the gamma-glutamyl peptide bond of glutathione and glutathione conjugates.</text>
</comment>
<dbReference type="GO" id="GO:0031179">
    <property type="term" value="P:peptide modification"/>
    <property type="evidence" value="ECO:0007669"/>
    <property type="project" value="TreeGrafter"/>
</dbReference>
<evidence type="ECO:0000313" key="8">
    <source>
        <dbReference type="Proteomes" id="UP000283210"/>
    </source>
</evidence>
<dbReference type="InterPro" id="IPR029055">
    <property type="entry name" value="Ntn_hydrolases_N"/>
</dbReference>
<keyword evidence="6" id="KW-0012">Acyltransferase</keyword>
<dbReference type="NCBIfam" id="TIGR00066">
    <property type="entry name" value="g_glut_trans"/>
    <property type="match status" value="1"/>
</dbReference>
<evidence type="ECO:0000256" key="2">
    <source>
        <dbReference type="ARBA" id="ARBA00023180"/>
    </source>
</evidence>
<dbReference type="UniPathway" id="UPA00204"/>
<dbReference type="GO" id="GO:0050727">
    <property type="term" value="P:regulation of inflammatory response"/>
    <property type="evidence" value="ECO:0007669"/>
    <property type="project" value="TreeGrafter"/>
</dbReference>
<comment type="similarity">
    <text evidence="1">Belongs to the gamma-glutamyltransferase family.</text>
</comment>
<keyword evidence="3" id="KW-1202">Platelet aggregation activating toxin</keyword>
<dbReference type="PROSITE" id="PS00462">
    <property type="entry name" value="G_GLU_TRANSPEPTIDASE"/>
    <property type="match status" value="1"/>
</dbReference>
<dbReference type="Pfam" id="PF01019">
    <property type="entry name" value="G_glu_transpept"/>
    <property type="match status" value="1"/>
</dbReference>
<evidence type="ECO:0000256" key="1">
    <source>
        <dbReference type="ARBA" id="ARBA00009381"/>
    </source>
</evidence>
<feature type="binding site" evidence="5">
    <location>
        <position position="479"/>
    </location>
    <ligand>
        <name>L-glutamate</name>
        <dbReference type="ChEBI" id="CHEBI:29985"/>
    </ligand>
</feature>
<protein>
    <recommendedName>
        <fullName evidence="6">Glutathione hydrolase</fullName>
        <ecNumber evidence="6">2.3.2.2</ecNumber>
        <ecNumber evidence="6">3.4.19.13</ecNumber>
    </recommendedName>
    <alternativeName>
        <fullName evidence="6">Gamma-glutamyltransferase</fullName>
    </alternativeName>
    <alternativeName>
        <fullName evidence="6">Gamma-glutamyltranspeptidase</fullName>
    </alternativeName>
</protein>
<dbReference type="Proteomes" id="UP000283210">
    <property type="component" value="Chromosome 9"/>
</dbReference>
<feature type="binding site" evidence="5">
    <location>
        <position position="110"/>
    </location>
    <ligand>
        <name>L-glutamate</name>
        <dbReference type="ChEBI" id="CHEBI:29985"/>
    </ligand>
</feature>
<dbReference type="FunFam" id="1.10.246.130:FF:000002">
    <property type="entry name" value="glutathione hydrolase 1 proenzyme"/>
    <property type="match status" value="1"/>
</dbReference>
<keyword evidence="6" id="KW-0808">Transferase</keyword>
<dbReference type="InterPro" id="IPR043138">
    <property type="entry name" value="GGT_lsub"/>
</dbReference>
<accession>A0A3S2M606</accession>
<dbReference type="GO" id="GO:0002682">
    <property type="term" value="P:regulation of immune system process"/>
    <property type="evidence" value="ECO:0007669"/>
    <property type="project" value="TreeGrafter"/>
</dbReference>
<dbReference type="PRINTS" id="PR01210">
    <property type="entry name" value="GGTRANSPTASE"/>
</dbReference>
<keyword evidence="8" id="KW-1185">Reference proteome</keyword>
<dbReference type="GO" id="GO:0006751">
    <property type="term" value="P:glutathione catabolic process"/>
    <property type="evidence" value="ECO:0007669"/>
    <property type="project" value="UniProtKB-UniRule"/>
</dbReference>
<dbReference type="PANTHER" id="PTHR11686:SF56">
    <property type="entry name" value="GLUTATHIONE HYDROLASE 1 PROENZYME-RELATED"/>
    <property type="match status" value="1"/>
</dbReference>
<name>A0A3S2M606_ORYJA</name>
<dbReference type="GO" id="GO:0005886">
    <property type="term" value="C:plasma membrane"/>
    <property type="evidence" value="ECO:0007669"/>
    <property type="project" value="TreeGrafter"/>
</dbReference>
<keyword evidence="6" id="KW-0378">Hydrolase</keyword>
<dbReference type="EC" id="2.3.2.2" evidence="6"/>
<keyword evidence="6" id="KW-1133">Transmembrane helix</keyword>
<dbReference type="InterPro" id="IPR043137">
    <property type="entry name" value="GGT_ssub_C"/>
</dbReference>
<organism evidence="7 8">
    <name type="scientific">Oryzias javanicus</name>
    <name type="common">Javanese ricefish</name>
    <name type="synonym">Aplocheilus javanicus</name>
    <dbReference type="NCBI Taxonomy" id="123683"/>
    <lineage>
        <taxon>Eukaryota</taxon>
        <taxon>Metazoa</taxon>
        <taxon>Chordata</taxon>
        <taxon>Craniata</taxon>
        <taxon>Vertebrata</taxon>
        <taxon>Euteleostomi</taxon>
        <taxon>Actinopterygii</taxon>
        <taxon>Neopterygii</taxon>
        <taxon>Teleostei</taxon>
        <taxon>Neoteleostei</taxon>
        <taxon>Acanthomorphata</taxon>
        <taxon>Ovalentaria</taxon>
        <taxon>Atherinomorphae</taxon>
        <taxon>Beloniformes</taxon>
        <taxon>Adrianichthyidae</taxon>
        <taxon>Oryziinae</taxon>
        <taxon>Oryzias</taxon>
    </lineage>
</organism>
<dbReference type="FunFam" id="3.60.20.40:FF:000001">
    <property type="entry name" value="Gamma-glutamyltranspeptidase 1"/>
    <property type="match status" value="1"/>
</dbReference>
<comment type="catalytic activity">
    <reaction evidence="6">
        <text>an N-terminal (5-L-glutamyl)-[peptide] + an alpha-amino acid = 5-L-glutamyl amino acid + an N-terminal L-alpha-aminoacyl-[peptide]</text>
        <dbReference type="Rhea" id="RHEA:23904"/>
        <dbReference type="Rhea" id="RHEA-COMP:9780"/>
        <dbReference type="Rhea" id="RHEA-COMP:9795"/>
        <dbReference type="ChEBI" id="CHEBI:77644"/>
        <dbReference type="ChEBI" id="CHEBI:78597"/>
        <dbReference type="ChEBI" id="CHEBI:78599"/>
        <dbReference type="ChEBI" id="CHEBI:78608"/>
        <dbReference type="EC" id="2.3.2.2"/>
    </reaction>
</comment>
<reference evidence="7 8" key="2">
    <citation type="submission" date="2019-01" db="EMBL/GenBank/DDBJ databases">
        <title>A chromosome length genome reference of the Java medaka (oryzias javanicus).</title>
        <authorList>
            <person name="Herpin A."/>
            <person name="Takehana Y."/>
            <person name="Naruse K."/>
            <person name="Ansai S."/>
            <person name="Kawaguchi M."/>
        </authorList>
    </citation>
    <scope>NUCLEOTIDE SEQUENCE [LARGE SCALE GENOMIC DNA]</scope>
    <source>
        <strain evidence="7">RS831</strain>
        <tissue evidence="7">Whole body</tissue>
    </source>
</reference>
<dbReference type="GO" id="GO:0103068">
    <property type="term" value="F:leukotriene C4 gamma-glutamyl transferase activity"/>
    <property type="evidence" value="ECO:0007669"/>
    <property type="project" value="UniProtKB-EC"/>
</dbReference>
<comment type="subcellular location">
    <subcellularLocation>
        <location evidence="6">Membrane</location>
        <topology evidence="6">Single-pass type II membrane protein</topology>
    </subcellularLocation>
</comment>
<proteinExistence type="inferred from homology"/>
<keyword evidence="3" id="KW-0800">Toxin</keyword>
<keyword evidence="6" id="KW-0472">Membrane</keyword>
<evidence type="ECO:0000256" key="5">
    <source>
        <dbReference type="PIRSR" id="PIRSR600101-2"/>
    </source>
</evidence>
<feature type="active site" description="Nucleophile" evidence="4">
    <location>
        <position position="386"/>
    </location>
</feature>
<dbReference type="EC" id="3.4.19.13" evidence="6"/>
<keyword evidence="6" id="KW-0812">Transmembrane</keyword>
<sequence length="574" mass="62575">MVGKSLIAGVVVLLVAAVSLFLGVFMAFGKKNAPPSSDHFYSKAAVAADAGKCSEVGRDILKKNGSAVDASIAALLCVGLLNAHSMGIGGGLFFVIYNASTGRVETIDARETAPMNATEDMFGNNTKLSRTGGLSIAIPGEIRGYEMAHKRHGRLPWKELFEPSIALARDGFPIGKALAHALFKSKDSIQRNANMCEVFCDSENNILKENDIVRFPKLADTYQRIAEEGPDVFYNGTMARNIVEDIQAAGGIITLDDLLEYQPVLNENPLKLNIGEYTIHIPDAPSSGPVLALILNIVDGYNFSDTSVSTAEKKTLTYHRIVEAFRFAYAKRSRLGDPRYLNITDLIHNMTSDYFADGIRNKITDDTTHPDTYYEPDYFVPENHGTAHLSVIAEDGSAVAATSTINLYFGSKVMSRSTGIIFNDEMDDFSSPYMTNGFGIPPSPNNFIQPGKRPLSSMCPTIIFDKENRVKMVVGASGGTKITTATALVILNSLFFNYDLKKAVMEPRVHNQLNPNMTVVEQEFEKSVLDGLVQKNHVTQLLGTPDSVVQAVVRQGERLCAESDPRKGGYPAGY</sequence>
<comment type="pathway">
    <text evidence="6">Sulfur metabolism; glutathione metabolism.</text>
</comment>
<dbReference type="OrthoDB" id="1081007at2759"/>
<reference evidence="7 8" key="1">
    <citation type="submission" date="2018-11" db="EMBL/GenBank/DDBJ databases">
        <authorList>
            <person name="Lopez-Roques C."/>
            <person name="Donnadieu C."/>
            <person name="Bouchez O."/>
            <person name="Klopp C."/>
            <person name="Cabau C."/>
            <person name="Zahm M."/>
        </authorList>
    </citation>
    <scope>NUCLEOTIDE SEQUENCE [LARGE SCALE GENOMIC DNA]</scope>
    <source>
        <strain evidence="7">RS831</strain>
        <tissue evidence="7">Whole body</tissue>
    </source>
</reference>
<dbReference type="Gene3D" id="3.60.20.40">
    <property type="match status" value="1"/>
</dbReference>
<dbReference type="Gene3D" id="1.10.246.130">
    <property type="match status" value="1"/>
</dbReference>
<dbReference type="InterPro" id="IPR000101">
    <property type="entry name" value="GGT_peptidase"/>
</dbReference>